<evidence type="ECO:0000313" key="2">
    <source>
        <dbReference type="EMBL" id="KYM92405.1"/>
    </source>
</evidence>
<protein>
    <submittedName>
        <fullName evidence="2">Uncharacterized protein</fullName>
    </submittedName>
</protein>
<dbReference type="Proteomes" id="UP000078540">
    <property type="component" value="Unassembled WGS sequence"/>
</dbReference>
<dbReference type="AlphaFoldDB" id="A0A195BVV3"/>
<feature type="compositionally biased region" description="Basic and acidic residues" evidence="1">
    <location>
        <begin position="52"/>
        <end position="72"/>
    </location>
</feature>
<feature type="compositionally biased region" description="Basic residues" evidence="1">
    <location>
        <begin position="74"/>
        <end position="93"/>
    </location>
</feature>
<evidence type="ECO:0000313" key="3">
    <source>
        <dbReference type="Proteomes" id="UP000078540"/>
    </source>
</evidence>
<reference evidence="2 3" key="1">
    <citation type="submission" date="2015-09" db="EMBL/GenBank/DDBJ databases">
        <title>Atta colombica WGS genome.</title>
        <authorList>
            <person name="Nygaard S."/>
            <person name="Hu H."/>
            <person name="Boomsma J."/>
            <person name="Zhang G."/>
        </authorList>
    </citation>
    <scope>NUCLEOTIDE SEQUENCE [LARGE SCALE GENOMIC DNA]</scope>
    <source>
        <strain evidence="2">Treedump-2</strain>
        <tissue evidence="2">Whole body</tissue>
    </source>
</reference>
<keyword evidence="3" id="KW-1185">Reference proteome</keyword>
<proteinExistence type="predicted"/>
<dbReference type="EMBL" id="KQ976401">
    <property type="protein sequence ID" value="KYM92405.1"/>
    <property type="molecule type" value="Genomic_DNA"/>
</dbReference>
<feature type="region of interest" description="Disordered" evidence="1">
    <location>
        <begin position="52"/>
        <end position="93"/>
    </location>
</feature>
<evidence type="ECO:0000256" key="1">
    <source>
        <dbReference type="SAM" id="MobiDB-lite"/>
    </source>
</evidence>
<accession>A0A195BVV3</accession>
<sequence>MALAVGYFVREHYQRAISAVAVSDGGQSEAAPMGFTVTAASIGDYRPRLDRRVARSKARPTDREVRRKEAGWRPRSKACRRKKKEIHRRHGRW</sequence>
<gene>
    <name evidence="2" type="ORF">ALC53_00860</name>
</gene>
<name>A0A195BVV3_9HYME</name>
<organism evidence="2 3">
    <name type="scientific">Atta colombica</name>
    <dbReference type="NCBI Taxonomy" id="520822"/>
    <lineage>
        <taxon>Eukaryota</taxon>
        <taxon>Metazoa</taxon>
        <taxon>Ecdysozoa</taxon>
        <taxon>Arthropoda</taxon>
        <taxon>Hexapoda</taxon>
        <taxon>Insecta</taxon>
        <taxon>Pterygota</taxon>
        <taxon>Neoptera</taxon>
        <taxon>Endopterygota</taxon>
        <taxon>Hymenoptera</taxon>
        <taxon>Apocrita</taxon>
        <taxon>Aculeata</taxon>
        <taxon>Formicoidea</taxon>
        <taxon>Formicidae</taxon>
        <taxon>Myrmicinae</taxon>
        <taxon>Atta</taxon>
    </lineage>
</organism>